<dbReference type="PROSITE" id="PS50097">
    <property type="entry name" value="BTB"/>
    <property type="match status" value="2"/>
</dbReference>
<dbReference type="Proteomes" id="UP000801428">
    <property type="component" value="Unassembled WGS sequence"/>
</dbReference>
<proteinExistence type="predicted"/>
<dbReference type="Gene3D" id="3.30.710.10">
    <property type="entry name" value="Potassium Channel Kv1.1, Chain A"/>
    <property type="match status" value="2"/>
</dbReference>
<dbReference type="PANTHER" id="PTHR47843">
    <property type="entry name" value="BTB DOMAIN-CONTAINING PROTEIN-RELATED"/>
    <property type="match status" value="1"/>
</dbReference>
<dbReference type="AlphaFoldDB" id="A0A9P4W4H3"/>
<dbReference type="InterPro" id="IPR000210">
    <property type="entry name" value="BTB/POZ_dom"/>
</dbReference>
<organism evidence="2 3">
    <name type="scientific">Curvularia kusanoi</name>
    <name type="common">Cochliobolus kusanoi</name>
    <dbReference type="NCBI Taxonomy" id="90978"/>
    <lineage>
        <taxon>Eukaryota</taxon>
        <taxon>Fungi</taxon>
        <taxon>Dikarya</taxon>
        <taxon>Ascomycota</taxon>
        <taxon>Pezizomycotina</taxon>
        <taxon>Dothideomycetes</taxon>
        <taxon>Pleosporomycetidae</taxon>
        <taxon>Pleosporales</taxon>
        <taxon>Pleosporineae</taxon>
        <taxon>Pleosporaceae</taxon>
        <taxon>Curvularia</taxon>
    </lineage>
</organism>
<feature type="domain" description="BTB" evidence="1">
    <location>
        <begin position="18"/>
        <end position="89"/>
    </location>
</feature>
<dbReference type="SUPFAM" id="SSF54695">
    <property type="entry name" value="POZ domain"/>
    <property type="match status" value="2"/>
</dbReference>
<dbReference type="InterPro" id="IPR011333">
    <property type="entry name" value="SKP1/BTB/POZ_sf"/>
</dbReference>
<accession>A0A9P4W4H3</accession>
<evidence type="ECO:0000259" key="1">
    <source>
        <dbReference type="PROSITE" id="PS50097"/>
    </source>
</evidence>
<name>A0A9P4W4H3_CURKU</name>
<dbReference type="OrthoDB" id="3684081at2759"/>
<dbReference type="Pfam" id="PF00651">
    <property type="entry name" value="BTB"/>
    <property type="match status" value="2"/>
</dbReference>
<keyword evidence="3" id="KW-1185">Reference proteome</keyword>
<feature type="domain" description="BTB" evidence="1">
    <location>
        <begin position="260"/>
        <end position="331"/>
    </location>
</feature>
<gene>
    <name evidence="2" type="ORF">E8E13_004340</name>
</gene>
<protein>
    <recommendedName>
        <fullName evidence="1">BTB domain-containing protein</fullName>
    </recommendedName>
</protein>
<sequence length="493" mass="56773">MASFTKDDSSSLRYLDSPVIRVVVGDESFTKDFFVHEALICSYSPFFQNAMKKEWKESEERKVTLPEDEPNVFLTYMKIIYAMDALLDVDAAEWDSIESVEVSAPSTYFEHMCEVYVLAEKLMDTVSKDKMYRRLSRPEKCSDLSFEAVRIVYNGTTSDDQMRTSLFSTYTDLTNGDFYAKEFSIGNATAELPSEFLLDLTKDLFRKQFEAERVNTKMRETAEKSQKECGDLKAEVTELLGSFGSVTLPLGNRMSYLSSPVIRVLVGDEPSAKEFFVHEALICSRSVFFQRAMKGKWKPSEERTVRLSDDEPEVFMAYLEILYTGIILEDNIEMKVGNQRSELPCSDWFLKMCEVYALAEMLIDEATKVNIYTKLASYLEYYQKAEQCPSLNVVQVIYNGTTDGNDMRTLLCTIYKQCGKADLSRNDFNDISADADVPPEFLLDLAKNPASIRSSTLALRRSRFLQENHFLVYRYHQMVLERNEMWTKLEELK</sequence>
<reference evidence="2" key="1">
    <citation type="submission" date="2019-04" db="EMBL/GenBank/DDBJ databases">
        <title>Sequencing of skin fungus with MAO and IRED activity.</title>
        <authorList>
            <person name="Marsaioli A.J."/>
            <person name="Bonatto J.M.C."/>
            <person name="Reis Junior O."/>
        </authorList>
    </citation>
    <scope>NUCLEOTIDE SEQUENCE</scope>
    <source>
        <strain evidence="2">30M1</strain>
    </source>
</reference>
<evidence type="ECO:0000313" key="3">
    <source>
        <dbReference type="Proteomes" id="UP000801428"/>
    </source>
</evidence>
<evidence type="ECO:0000313" key="2">
    <source>
        <dbReference type="EMBL" id="KAF2998517.1"/>
    </source>
</evidence>
<dbReference type="SMART" id="SM00225">
    <property type="entry name" value="BTB"/>
    <property type="match status" value="2"/>
</dbReference>
<dbReference type="PANTHER" id="PTHR47843:SF2">
    <property type="entry name" value="BTB DOMAIN-CONTAINING PROTEIN"/>
    <property type="match status" value="1"/>
</dbReference>
<comment type="caution">
    <text evidence="2">The sequence shown here is derived from an EMBL/GenBank/DDBJ whole genome shotgun (WGS) entry which is preliminary data.</text>
</comment>
<dbReference type="EMBL" id="SWKU01000019">
    <property type="protein sequence ID" value="KAF2998517.1"/>
    <property type="molecule type" value="Genomic_DNA"/>
</dbReference>